<feature type="domain" description="Alpha/beta hydrolase fold-3" evidence="3">
    <location>
        <begin position="102"/>
        <end position="301"/>
    </location>
</feature>
<evidence type="ECO:0000256" key="1">
    <source>
        <dbReference type="ARBA" id="ARBA00022801"/>
    </source>
</evidence>
<accession>G4N3X6</accession>
<name>G4N3X6_PYRO7</name>
<keyword evidence="1 4" id="KW-0378">Hydrolase</keyword>
<dbReference type="AlphaFoldDB" id="G4N3X6"/>
<dbReference type="eggNOG" id="KOG1515">
    <property type="taxonomic scope" value="Eukaryota"/>
</dbReference>
<dbReference type="OMA" id="CTHGFTH"/>
<dbReference type="PANTHER" id="PTHR48081">
    <property type="entry name" value="AB HYDROLASE SUPERFAMILY PROTEIN C4A8.06C"/>
    <property type="match status" value="1"/>
</dbReference>
<dbReference type="KEGG" id="mgr:MGG_15241"/>
<sequence>MLATTRTKAAGGPTSASATPGHFQPRLPLVKRMLCWLQAAIFTGLMGALKTLKPVVDKIFPQSFHPTLIKNYKSRPGLPIRVFFPKGYDHKNPQGNPLPCLFSIHGGGFVVGIPDLNDDWNHHFCNTHSAIVIALNYRKAPRHPFPTPIHDVTALITTVLDDHKDLARHIDPNRVAVAGFSAGGSLTLAVAQQPQIRSRIQAIVPVYPACDFATPTDVKVRLRRYKEGLKGFRARKSDFLVYMMACFNWSYIPVGHDLTDPLLSGEVLPASALPKRVFIIAAEMDLLAHGAWRLACRLAGKPVPGYDQEVGRPELQPPHRLNLDDEAYHWLQKTKDGREVRWLLAPDAVHAFDMEAKLLAPFDKVMKADCRAKRDEEIEIIGKWLWG</sequence>
<evidence type="ECO:0000256" key="2">
    <source>
        <dbReference type="SAM" id="MobiDB-lite"/>
    </source>
</evidence>
<dbReference type="GeneID" id="12984191"/>
<dbReference type="RefSeq" id="XP_003711705.1">
    <property type="nucleotide sequence ID" value="XM_003711657.1"/>
</dbReference>
<gene>
    <name evidence="4" type="ORF">MGG_15241</name>
</gene>
<dbReference type="Pfam" id="PF07859">
    <property type="entry name" value="Abhydrolase_3"/>
    <property type="match status" value="1"/>
</dbReference>
<dbReference type="STRING" id="242507.G4N3X6"/>
<reference evidence="4 5" key="1">
    <citation type="journal article" date="2005" name="Nature">
        <title>The genome sequence of the rice blast fungus Magnaporthe grisea.</title>
        <authorList>
            <person name="Dean R.A."/>
            <person name="Talbot N.J."/>
            <person name="Ebbole D.J."/>
            <person name="Farman M.L."/>
            <person name="Mitchell T.K."/>
            <person name="Orbach M.J."/>
            <person name="Thon M."/>
            <person name="Kulkarni R."/>
            <person name="Xu J.R."/>
            <person name="Pan H."/>
            <person name="Read N.D."/>
            <person name="Lee Y.H."/>
            <person name="Carbone I."/>
            <person name="Brown D."/>
            <person name="Oh Y.Y."/>
            <person name="Donofrio N."/>
            <person name="Jeong J.S."/>
            <person name="Soanes D.M."/>
            <person name="Djonovic S."/>
            <person name="Kolomiets E."/>
            <person name="Rehmeyer C."/>
            <person name="Li W."/>
            <person name="Harding M."/>
            <person name="Kim S."/>
            <person name="Lebrun M.H."/>
            <person name="Bohnert H."/>
            <person name="Coughlan S."/>
            <person name="Butler J."/>
            <person name="Calvo S."/>
            <person name="Ma L.J."/>
            <person name="Nicol R."/>
            <person name="Purcell S."/>
            <person name="Nusbaum C."/>
            <person name="Galagan J.E."/>
            <person name="Birren B.W."/>
        </authorList>
    </citation>
    <scope>NUCLEOTIDE SEQUENCE [LARGE SCALE GENOMIC DNA]</scope>
    <source>
        <strain evidence="5">70-15 / ATCC MYA-4617 / FGSC 8958</strain>
    </source>
</reference>
<proteinExistence type="predicted"/>
<dbReference type="HOGENOM" id="CLU_012494_3_1_1"/>
<dbReference type="PANTHER" id="PTHR48081:SF8">
    <property type="entry name" value="ALPHA_BETA HYDROLASE FOLD-3 DOMAIN-CONTAINING PROTEIN-RELATED"/>
    <property type="match status" value="1"/>
</dbReference>
<reference key="2">
    <citation type="submission" date="2011-05" db="EMBL/GenBank/DDBJ databases">
        <title>The Genome Sequence of Magnaporthe oryzae 70-15.</title>
        <authorList>
            <consortium name="The Broad Institute Genome Sequencing Platform"/>
            <person name="Ma L.-J."/>
            <person name="Dead R."/>
            <person name="Young S.K."/>
            <person name="Zeng Q."/>
            <person name="Gargeya S."/>
            <person name="Fitzgerald M."/>
            <person name="Haas B."/>
            <person name="Abouelleil A."/>
            <person name="Alvarado L."/>
            <person name="Arachchi H.M."/>
            <person name="Berlin A."/>
            <person name="Brown A."/>
            <person name="Chapman S.B."/>
            <person name="Chen Z."/>
            <person name="Dunbar C."/>
            <person name="Freedman E."/>
            <person name="Gearin G."/>
            <person name="Gellesch M."/>
            <person name="Goldberg J."/>
            <person name="Griggs A."/>
            <person name="Gujja S."/>
            <person name="Heiman D."/>
            <person name="Howarth C."/>
            <person name="Larson L."/>
            <person name="Lui A."/>
            <person name="MacDonald P.J.P."/>
            <person name="Mehta T."/>
            <person name="Montmayeur A."/>
            <person name="Murphy C."/>
            <person name="Neiman D."/>
            <person name="Pearson M."/>
            <person name="Priest M."/>
            <person name="Roberts A."/>
            <person name="Saif S."/>
            <person name="Shea T."/>
            <person name="Shenoy N."/>
            <person name="Sisk P."/>
            <person name="Stolte C."/>
            <person name="Sykes S."/>
            <person name="Yandava C."/>
            <person name="Wortman J."/>
            <person name="Nusbaum C."/>
            <person name="Birren B."/>
        </authorList>
    </citation>
    <scope>NUCLEOTIDE SEQUENCE</scope>
    <source>
        <strain>70-15</strain>
    </source>
</reference>
<dbReference type="SMR" id="G4N3X6"/>
<dbReference type="InterPro" id="IPR050300">
    <property type="entry name" value="GDXG_lipolytic_enzyme"/>
</dbReference>
<dbReference type="InterPro" id="IPR029058">
    <property type="entry name" value="AB_hydrolase_fold"/>
</dbReference>
<protein>
    <submittedName>
        <fullName evidence="4">Alpha/beta hydrolase fold protein</fullName>
    </submittedName>
</protein>
<dbReference type="InParanoid" id="G4N3X6"/>
<dbReference type="EMBL" id="CM001233">
    <property type="protein sequence ID" value="EHA51898.1"/>
    <property type="molecule type" value="Genomic_DNA"/>
</dbReference>
<keyword evidence="5" id="KW-1185">Reference proteome</keyword>
<organism evidence="4 5">
    <name type="scientific">Pyricularia oryzae (strain 70-15 / ATCC MYA-4617 / FGSC 8958)</name>
    <name type="common">Rice blast fungus</name>
    <name type="synonym">Magnaporthe oryzae</name>
    <dbReference type="NCBI Taxonomy" id="242507"/>
    <lineage>
        <taxon>Eukaryota</taxon>
        <taxon>Fungi</taxon>
        <taxon>Dikarya</taxon>
        <taxon>Ascomycota</taxon>
        <taxon>Pezizomycotina</taxon>
        <taxon>Sordariomycetes</taxon>
        <taxon>Sordariomycetidae</taxon>
        <taxon>Magnaporthales</taxon>
        <taxon>Pyriculariaceae</taxon>
        <taxon>Pyricularia</taxon>
    </lineage>
</organism>
<evidence type="ECO:0000259" key="3">
    <source>
        <dbReference type="Pfam" id="PF07859"/>
    </source>
</evidence>
<feature type="region of interest" description="Disordered" evidence="2">
    <location>
        <begin position="1"/>
        <end position="21"/>
    </location>
</feature>
<dbReference type="SUPFAM" id="SSF53474">
    <property type="entry name" value="alpha/beta-Hydrolases"/>
    <property type="match status" value="1"/>
</dbReference>
<dbReference type="VEuPathDB" id="FungiDB:MGG_15241"/>
<dbReference type="InterPro" id="IPR013094">
    <property type="entry name" value="AB_hydrolase_3"/>
</dbReference>
<dbReference type="OrthoDB" id="408631at2759"/>
<dbReference type="Proteomes" id="UP000009058">
    <property type="component" value="Chromosome 3"/>
</dbReference>
<evidence type="ECO:0000313" key="4">
    <source>
        <dbReference type="EMBL" id="EHA51898.1"/>
    </source>
</evidence>
<dbReference type="GO" id="GO:0016787">
    <property type="term" value="F:hydrolase activity"/>
    <property type="evidence" value="ECO:0007669"/>
    <property type="project" value="UniProtKB-KW"/>
</dbReference>
<evidence type="ECO:0000313" key="5">
    <source>
        <dbReference type="Proteomes" id="UP000009058"/>
    </source>
</evidence>
<dbReference type="Gene3D" id="3.40.50.1820">
    <property type="entry name" value="alpha/beta hydrolase"/>
    <property type="match status" value="1"/>
</dbReference>